<dbReference type="OrthoDB" id="10502340at2759"/>
<feature type="region of interest" description="Disordered" evidence="1">
    <location>
        <begin position="1"/>
        <end position="37"/>
    </location>
</feature>
<feature type="compositionally biased region" description="Low complexity" evidence="1">
    <location>
        <begin position="23"/>
        <end position="35"/>
    </location>
</feature>
<evidence type="ECO:0000256" key="1">
    <source>
        <dbReference type="SAM" id="MobiDB-lite"/>
    </source>
</evidence>
<name>A0A183VVZ6_TRIRE</name>
<evidence type="ECO:0000313" key="2">
    <source>
        <dbReference type="Proteomes" id="UP000050795"/>
    </source>
</evidence>
<accession>A0A183VVZ6</accession>
<keyword evidence="2" id="KW-1185">Reference proteome</keyword>
<evidence type="ECO:0000313" key="3">
    <source>
        <dbReference type="WBParaSite" id="TREG1_43360.1"/>
    </source>
</evidence>
<feature type="compositionally biased region" description="Polar residues" evidence="1">
    <location>
        <begin position="10"/>
        <end position="22"/>
    </location>
</feature>
<feature type="compositionally biased region" description="Polar residues" evidence="1">
    <location>
        <begin position="56"/>
        <end position="70"/>
    </location>
</feature>
<feature type="region of interest" description="Disordered" evidence="1">
    <location>
        <begin position="181"/>
        <end position="204"/>
    </location>
</feature>
<dbReference type="WBParaSite" id="TREG1_43360.1">
    <property type="protein sequence ID" value="TREG1_43360.1"/>
    <property type="gene ID" value="TREG1_43360"/>
</dbReference>
<sequence length="358" mass="42150">MNCFVRHPHQLSNNRHSKYSNATTTTTTTTNNNNNDIDKDVFYPFENICPDDSDLSFKQNGNIRKASGTNGHRRYSHQQQQQQQLQNHQLFPSSSSPPQLLPSPSNLIQKNEQSQKNQTTLYNINQRDQETMNSIDLHRYYSRRTPMRAYLNQFKILSHYYHNDNKRLQNRLVLPNQTCKLSSDTKQQHQQQQEQQQSLRNYRSNRSNRVLRILHDKNRIKFYEERELIKKFSDVEHIDDDDDGDGDDDGGYDESNEKDEYYYYYHHQQNEADTVSIEAVVTKDNNDNGDEDVDVDDGGICDKNVGHGENSVYVKPVNEYNLNDISYQEYNRSEEHAPGRNNEETVKWCNCHLIEDNK</sequence>
<protein>
    <submittedName>
        <fullName evidence="3 4">Homeobox protein 2-like</fullName>
    </submittedName>
</protein>
<proteinExistence type="predicted"/>
<dbReference type="WBParaSite" id="TREG1_43360.2">
    <property type="protein sequence ID" value="TREG1_43360.2"/>
    <property type="gene ID" value="TREG1_43360"/>
</dbReference>
<reference evidence="2" key="1">
    <citation type="submission" date="2022-06" db="EMBL/GenBank/DDBJ databases">
        <authorList>
            <person name="Berger JAMES D."/>
            <person name="Berger JAMES D."/>
        </authorList>
    </citation>
    <scope>NUCLEOTIDE SEQUENCE [LARGE SCALE GENOMIC DNA]</scope>
</reference>
<reference evidence="3 4" key="2">
    <citation type="submission" date="2023-11" db="UniProtKB">
        <authorList>
            <consortium name="WormBaseParasite"/>
        </authorList>
    </citation>
    <scope>IDENTIFICATION</scope>
</reference>
<feature type="region of interest" description="Disordered" evidence="1">
    <location>
        <begin position="237"/>
        <end position="256"/>
    </location>
</feature>
<feature type="compositionally biased region" description="Polar residues" evidence="1">
    <location>
        <begin position="106"/>
        <end position="116"/>
    </location>
</feature>
<feature type="compositionally biased region" description="Low complexity" evidence="1">
    <location>
        <begin position="188"/>
        <end position="204"/>
    </location>
</feature>
<feature type="region of interest" description="Disordered" evidence="1">
    <location>
        <begin position="53"/>
        <end position="116"/>
    </location>
</feature>
<evidence type="ECO:0000313" key="4">
    <source>
        <dbReference type="WBParaSite" id="TREG1_43360.2"/>
    </source>
</evidence>
<dbReference type="Proteomes" id="UP000050795">
    <property type="component" value="Unassembled WGS sequence"/>
</dbReference>
<feature type="compositionally biased region" description="Low complexity" evidence="1">
    <location>
        <begin position="77"/>
        <end position="105"/>
    </location>
</feature>
<dbReference type="AlphaFoldDB" id="A0A183VVZ6"/>
<organism evidence="2 3">
    <name type="scientific">Trichobilharzia regenti</name>
    <name type="common">Nasal bird schistosome</name>
    <dbReference type="NCBI Taxonomy" id="157069"/>
    <lineage>
        <taxon>Eukaryota</taxon>
        <taxon>Metazoa</taxon>
        <taxon>Spiralia</taxon>
        <taxon>Lophotrochozoa</taxon>
        <taxon>Platyhelminthes</taxon>
        <taxon>Trematoda</taxon>
        <taxon>Digenea</taxon>
        <taxon>Strigeidida</taxon>
        <taxon>Schistosomatoidea</taxon>
        <taxon>Schistosomatidae</taxon>
        <taxon>Trichobilharzia</taxon>
    </lineage>
</organism>